<evidence type="ECO:0000256" key="2">
    <source>
        <dbReference type="ARBA" id="ARBA00010790"/>
    </source>
</evidence>
<comment type="cofactor">
    <cofactor evidence="1">
        <name>FAD</name>
        <dbReference type="ChEBI" id="CHEBI:57692"/>
    </cofactor>
</comment>
<dbReference type="SUPFAM" id="SSF51905">
    <property type="entry name" value="FAD/NAD(P)-binding domain"/>
    <property type="match status" value="1"/>
</dbReference>
<dbReference type="Pfam" id="PF00732">
    <property type="entry name" value="GMC_oxred_N"/>
    <property type="match status" value="1"/>
</dbReference>
<evidence type="ECO:0000256" key="5">
    <source>
        <dbReference type="ARBA" id="ARBA00023002"/>
    </source>
</evidence>
<dbReference type="GO" id="GO:0016614">
    <property type="term" value="F:oxidoreductase activity, acting on CH-OH group of donors"/>
    <property type="evidence" value="ECO:0007669"/>
    <property type="project" value="InterPro"/>
</dbReference>
<feature type="domain" description="Glucose-methanol-choline oxidoreductase C-terminal" evidence="8">
    <location>
        <begin position="377"/>
        <end position="473"/>
    </location>
</feature>
<evidence type="ECO:0000256" key="4">
    <source>
        <dbReference type="ARBA" id="ARBA00022827"/>
    </source>
</evidence>
<keyword evidence="5" id="KW-0560">Oxidoreductase</keyword>
<evidence type="ECO:0000259" key="8">
    <source>
        <dbReference type="Pfam" id="PF05199"/>
    </source>
</evidence>
<comment type="similarity">
    <text evidence="2">Belongs to the GMC oxidoreductase family.</text>
</comment>
<evidence type="ECO:0000313" key="10">
    <source>
        <dbReference type="Proteomes" id="UP000467252"/>
    </source>
</evidence>
<organism evidence="9 10">
    <name type="scientific">Mycolicibacterium pulveris</name>
    <name type="common">Mycobacterium pulveris</name>
    <dbReference type="NCBI Taxonomy" id="36813"/>
    <lineage>
        <taxon>Bacteria</taxon>
        <taxon>Bacillati</taxon>
        <taxon>Actinomycetota</taxon>
        <taxon>Actinomycetes</taxon>
        <taxon>Mycobacteriales</taxon>
        <taxon>Mycobacteriaceae</taxon>
        <taxon>Mycolicibacterium</taxon>
    </lineage>
</organism>
<dbReference type="InterPro" id="IPR036188">
    <property type="entry name" value="FAD/NAD-bd_sf"/>
</dbReference>
<accession>A0A7I7UI24</accession>
<evidence type="ECO:0000256" key="3">
    <source>
        <dbReference type="ARBA" id="ARBA00022630"/>
    </source>
</evidence>
<dbReference type="RefSeq" id="WP_163900127.1">
    <property type="nucleotide sequence ID" value="NZ_AP022599.1"/>
</dbReference>
<dbReference type="Gene3D" id="3.50.50.60">
    <property type="entry name" value="FAD/NAD(P)-binding domain"/>
    <property type="match status" value="2"/>
</dbReference>
<reference evidence="9 10" key="1">
    <citation type="journal article" date="2019" name="Emerg. Microbes Infect.">
        <title>Comprehensive subspecies identification of 175 nontuberculous mycobacteria species based on 7547 genomic profiles.</title>
        <authorList>
            <person name="Matsumoto Y."/>
            <person name="Kinjo T."/>
            <person name="Motooka D."/>
            <person name="Nabeya D."/>
            <person name="Jung N."/>
            <person name="Uechi K."/>
            <person name="Horii T."/>
            <person name="Iida T."/>
            <person name="Fujita J."/>
            <person name="Nakamura S."/>
        </authorList>
    </citation>
    <scope>NUCLEOTIDE SEQUENCE [LARGE SCALE GENOMIC DNA]</scope>
    <source>
        <strain evidence="9 10">JCM 6370</strain>
    </source>
</reference>
<dbReference type="InterPro" id="IPR003953">
    <property type="entry name" value="FAD-dep_OxRdtase_2_FAD-bd"/>
</dbReference>
<keyword evidence="10" id="KW-1185">Reference proteome</keyword>
<dbReference type="EMBL" id="AP022599">
    <property type="protein sequence ID" value="BBY81022.1"/>
    <property type="molecule type" value="Genomic_DNA"/>
</dbReference>
<name>A0A7I7UI24_MYCPV</name>
<dbReference type="Proteomes" id="UP000467252">
    <property type="component" value="Chromosome"/>
</dbReference>
<protein>
    <submittedName>
        <fullName evidence="9">Pyranose oxidase</fullName>
    </submittedName>
</protein>
<dbReference type="InterPro" id="IPR000172">
    <property type="entry name" value="GMC_OxRdtase_N"/>
</dbReference>
<evidence type="ECO:0000259" key="7">
    <source>
        <dbReference type="Pfam" id="PF00890"/>
    </source>
</evidence>
<evidence type="ECO:0000259" key="6">
    <source>
        <dbReference type="Pfam" id="PF00732"/>
    </source>
</evidence>
<sequence>MNGLDTVFESRIADIARDSDAIDCLVIGSGTSGVTTALGLAERGLRVVILEAGPLKLISHIGNASLADSTGLATKLSDSTTVPTTWVSAGGHAEPIPAWLVVGGRTLFWTGTAPRYKPWDFDDWPIDAADMSHYYDRAESLMKVSGNERRPPFYQSAGQRTAIEQLTAAGLPARPTPVGIDTGSDRRPGAGFDSAAARLLTSPHLGDFASGAPVSLAAQTIAVRMSFDGERIDGVEVLDRRSGEHLTLRPRHVVLAGGAVQSARLALTSGLDAVSPLVGRYLNDHLFVQSTAELPAARTDANMNVMVDATRERAFHLQIQGPFEGTWYHQSNSTMWVNCSPAGTHMMLAAFGVGTVEKDNRVVLTDRGDSRYGGILNCRVLYTRSEQDEKRLAAMEHALGQAAIALGATPGRTQVNPPGGALHEIGGLRMGEDAESGVTDCRGRFWRVENLSAADASPFPSQGSANPYLTITAWSLRHADGVAESLGHQC</sequence>
<dbReference type="PANTHER" id="PTHR42784:SF1">
    <property type="entry name" value="PYRANOSE 2-OXIDASE"/>
    <property type="match status" value="1"/>
</dbReference>
<dbReference type="InterPro" id="IPR051473">
    <property type="entry name" value="P2Ox-like"/>
</dbReference>
<evidence type="ECO:0000256" key="1">
    <source>
        <dbReference type="ARBA" id="ARBA00001974"/>
    </source>
</evidence>
<gene>
    <name evidence="9" type="ORF">MPUL_21800</name>
</gene>
<dbReference type="GO" id="GO:0050660">
    <property type="term" value="F:flavin adenine dinucleotide binding"/>
    <property type="evidence" value="ECO:0007669"/>
    <property type="project" value="InterPro"/>
</dbReference>
<proteinExistence type="inferred from homology"/>
<dbReference type="Pfam" id="PF00890">
    <property type="entry name" value="FAD_binding_2"/>
    <property type="match status" value="1"/>
</dbReference>
<dbReference type="AlphaFoldDB" id="A0A7I7UI24"/>
<keyword evidence="4" id="KW-0274">FAD</keyword>
<evidence type="ECO:0000313" key="9">
    <source>
        <dbReference type="EMBL" id="BBY81022.1"/>
    </source>
</evidence>
<dbReference type="InterPro" id="IPR007867">
    <property type="entry name" value="GMC_OxRtase_C"/>
</dbReference>
<feature type="domain" description="Glucose-methanol-choline oxidoreductase N-terminal" evidence="6">
    <location>
        <begin position="100"/>
        <end position="286"/>
    </location>
</feature>
<feature type="domain" description="FAD-dependent oxidoreductase 2 FAD-binding" evidence="7">
    <location>
        <begin position="23"/>
        <end position="55"/>
    </location>
</feature>
<keyword evidence="3" id="KW-0285">Flavoprotein</keyword>
<dbReference type="PANTHER" id="PTHR42784">
    <property type="entry name" value="PYRANOSE 2-OXIDASE"/>
    <property type="match status" value="1"/>
</dbReference>
<dbReference type="Pfam" id="PF05199">
    <property type="entry name" value="GMC_oxred_C"/>
    <property type="match status" value="1"/>
</dbReference>